<protein>
    <recommendedName>
        <fullName evidence="5">Kelch-like protein 17</fullName>
    </recommendedName>
</protein>
<dbReference type="Gene3D" id="3.30.710.10">
    <property type="entry name" value="Potassium Channel Kv1.1, Chain A"/>
    <property type="match status" value="1"/>
</dbReference>
<proteinExistence type="predicted"/>
<sequence length="404" mass="47569">MDENKFLQKLTQNLLEILDDEVYYDIVIEVGNEPHVKSFHAHMVILYYRSPYLKRILSINKKKVYDNLVHIRLPNISPEIFQIILRYIYGEKLSLKEYDTIEIIKILDAASELCLQELVLCLQSFLIVERANCLSNIQNINLKISDIQVWEHVLKWGLDQHPELPSDPTNYSKDDFKILKNTLQKWIPFIKFTNLTPREFLNNVLPYKDILPEELYFDLLKFFLNTNYNPTKEMFTVKSKIIKYKHTQIISKWIDRLDDMISPYEFKLLYRGSRDGLGRDNFHKICDYHSQTVTIVKVKNSEEIIGGYNPVEWKSYGGDRITKDSFIFSFKINDDDGSESNILSRVMINHNAIFNGSFNGPTFGDGDLIIFGFSGNCSIRNSYEKQIRRDMHFDIEECEVFEIF</sequence>
<dbReference type="InterPro" id="IPR000210">
    <property type="entry name" value="BTB/POZ_dom"/>
</dbReference>
<feature type="domain" description="BTB" evidence="1">
    <location>
        <begin position="24"/>
        <end position="97"/>
    </location>
</feature>
<evidence type="ECO:0000259" key="2">
    <source>
        <dbReference type="PROSITE" id="PS51886"/>
    </source>
</evidence>
<dbReference type="SMART" id="SM00225">
    <property type="entry name" value="BTB"/>
    <property type="match status" value="1"/>
</dbReference>
<dbReference type="CDD" id="cd18186">
    <property type="entry name" value="BTB_POZ_ZBTB_KLHL-like"/>
    <property type="match status" value="1"/>
</dbReference>
<dbReference type="EMBL" id="JEMT01026545">
    <property type="protein sequence ID" value="EXX59037.1"/>
    <property type="molecule type" value="Genomic_DNA"/>
</dbReference>
<dbReference type="SUPFAM" id="SSF54695">
    <property type="entry name" value="POZ domain"/>
    <property type="match status" value="1"/>
</dbReference>
<reference evidence="3 4" key="1">
    <citation type="submission" date="2014-02" db="EMBL/GenBank/DDBJ databases">
        <title>Single nucleus genome sequencing reveals high similarity among nuclei of an endomycorrhizal fungus.</title>
        <authorList>
            <person name="Lin K."/>
            <person name="Geurts R."/>
            <person name="Zhang Z."/>
            <person name="Limpens E."/>
            <person name="Saunders D.G."/>
            <person name="Mu D."/>
            <person name="Pang E."/>
            <person name="Cao H."/>
            <person name="Cha H."/>
            <person name="Lin T."/>
            <person name="Zhou Q."/>
            <person name="Shang Y."/>
            <person name="Li Y."/>
            <person name="Ivanov S."/>
            <person name="Sharma T."/>
            <person name="Velzen R.V."/>
            <person name="Ruijter N.D."/>
            <person name="Aanen D.K."/>
            <person name="Win J."/>
            <person name="Kamoun S."/>
            <person name="Bisseling T."/>
            <person name="Huang S."/>
        </authorList>
    </citation>
    <scope>NUCLEOTIDE SEQUENCE [LARGE SCALE GENOMIC DNA]</scope>
    <source>
        <strain evidence="4">DAOM197198w</strain>
    </source>
</reference>
<dbReference type="SMR" id="A0A015IP98"/>
<dbReference type="Pfam" id="PF00651">
    <property type="entry name" value="BTB"/>
    <property type="match status" value="1"/>
</dbReference>
<dbReference type="PROSITE" id="PS51886">
    <property type="entry name" value="TLDC"/>
    <property type="match status" value="1"/>
</dbReference>
<dbReference type="HOGENOM" id="CLU_021542_0_2_1"/>
<dbReference type="InterPro" id="IPR011333">
    <property type="entry name" value="SKP1/BTB/POZ_sf"/>
</dbReference>
<dbReference type="PANTHER" id="PTHR24413">
    <property type="entry name" value="SPECKLE-TYPE POZ PROTEIN"/>
    <property type="match status" value="1"/>
</dbReference>
<accession>A0A015IP98</accession>
<evidence type="ECO:0008006" key="5">
    <source>
        <dbReference type="Google" id="ProtNLM"/>
    </source>
</evidence>
<gene>
    <name evidence="3" type="ORF">RirG_192420</name>
</gene>
<dbReference type="Pfam" id="PF07534">
    <property type="entry name" value="TLD"/>
    <property type="match status" value="1"/>
</dbReference>
<dbReference type="Proteomes" id="UP000022910">
    <property type="component" value="Unassembled WGS sequence"/>
</dbReference>
<dbReference type="InterPro" id="IPR006571">
    <property type="entry name" value="TLDc_dom"/>
</dbReference>
<dbReference type="AlphaFoldDB" id="A0A015IP98"/>
<dbReference type="PROSITE" id="PS50097">
    <property type="entry name" value="BTB"/>
    <property type="match status" value="1"/>
</dbReference>
<organism evidence="3 4">
    <name type="scientific">Rhizophagus irregularis (strain DAOM 197198w)</name>
    <name type="common">Glomus intraradices</name>
    <dbReference type="NCBI Taxonomy" id="1432141"/>
    <lineage>
        <taxon>Eukaryota</taxon>
        <taxon>Fungi</taxon>
        <taxon>Fungi incertae sedis</taxon>
        <taxon>Mucoromycota</taxon>
        <taxon>Glomeromycotina</taxon>
        <taxon>Glomeromycetes</taxon>
        <taxon>Glomerales</taxon>
        <taxon>Glomeraceae</taxon>
        <taxon>Rhizophagus</taxon>
    </lineage>
</organism>
<comment type="caution">
    <text evidence="3">The sequence shown here is derived from an EMBL/GenBank/DDBJ whole genome shotgun (WGS) entry which is preliminary data.</text>
</comment>
<evidence type="ECO:0000313" key="4">
    <source>
        <dbReference type="Proteomes" id="UP000022910"/>
    </source>
</evidence>
<evidence type="ECO:0000313" key="3">
    <source>
        <dbReference type="EMBL" id="EXX59037.1"/>
    </source>
</evidence>
<keyword evidence="4" id="KW-1185">Reference proteome</keyword>
<feature type="domain" description="TLDc" evidence="2">
    <location>
        <begin position="240"/>
        <end position="404"/>
    </location>
</feature>
<evidence type="ECO:0000259" key="1">
    <source>
        <dbReference type="PROSITE" id="PS50097"/>
    </source>
</evidence>
<name>A0A015IP98_RHIIW</name>